<feature type="chain" id="PRO_5012402668" evidence="1">
    <location>
        <begin position="19"/>
        <end position="526"/>
    </location>
</feature>
<dbReference type="EMBL" id="OBEH01000001">
    <property type="protein sequence ID" value="SNY95484.1"/>
    <property type="molecule type" value="Genomic_DNA"/>
</dbReference>
<name>A0A285ME71_9FLAO</name>
<keyword evidence="2" id="KW-0449">Lipoprotein</keyword>
<sequence length="526" mass="58406">MKKYIYVLSMVLALGACTSDFEETNTNPYEISDESLKQDFNNIGAFFPGLLSNLYGIQIDHNLTNDSYARHLATPTPFVGGVNNTTYYLRWNRYWTVQYNNVMAPANQVIDIAAQEEGNDVFIELANLIKVISMHRLTVYQGPVVYTEYGLGKSGAYDSEQALYNAFFSDLDRIIGVLKANTDFGGFKAFDASYGGDIAMWAKFANSLRLRLAIRISKVDPAKAQAEGEKAIADTAGLILTNAENFNISNYGRKYHPAVICFEWNDTRMSASMESILGGYQDPRVSAFFDPVTDDAVVADHPGFPYKGIRNGANLGAKDDRLSYSTIDLSFNDPAAVTERKLMSADEVHFLLAEAALRGWANAGDAGTHYETGVRTSFELWGAGGVDDYLADNTSIPWDYTDPKAAAGVNAFTNRITNTVAWDEGADNETKLEKIITQKWIAAYTDSMEPWVDHRRTDYPKLPFNYQNDSNSDWGVIAADDFLRRMTFINSERENNPTGVADATTKLGGPDEIGTRLWWDTGGPNF</sequence>
<feature type="signal peptide" evidence="1">
    <location>
        <begin position="1"/>
        <end position="18"/>
    </location>
</feature>
<dbReference type="Proteomes" id="UP000219048">
    <property type="component" value="Unassembled WGS sequence"/>
</dbReference>
<keyword evidence="3" id="KW-1185">Reference proteome</keyword>
<dbReference type="Pfam" id="PF12741">
    <property type="entry name" value="SusD-like"/>
    <property type="match status" value="1"/>
</dbReference>
<reference evidence="3" key="1">
    <citation type="submission" date="2017-09" db="EMBL/GenBank/DDBJ databases">
        <authorList>
            <person name="Varghese N."/>
            <person name="Submissions S."/>
        </authorList>
    </citation>
    <scope>NUCLEOTIDE SEQUENCE [LARGE SCALE GENOMIC DNA]</scope>
    <source>
        <strain evidence="3">DSM 25885</strain>
    </source>
</reference>
<evidence type="ECO:0000313" key="3">
    <source>
        <dbReference type="Proteomes" id="UP000219048"/>
    </source>
</evidence>
<dbReference type="InterPro" id="IPR011990">
    <property type="entry name" value="TPR-like_helical_dom_sf"/>
</dbReference>
<dbReference type="SUPFAM" id="SSF48452">
    <property type="entry name" value="TPR-like"/>
    <property type="match status" value="1"/>
</dbReference>
<dbReference type="PROSITE" id="PS51257">
    <property type="entry name" value="PROKAR_LIPOPROTEIN"/>
    <property type="match status" value="1"/>
</dbReference>
<dbReference type="InterPro" id="IPR024302">
    <property type="entry name" value="SusD-like"/>
</dbReference>
<evidence type="ECO:0000313" key="2">
    <source>
        <dbReference type="EMBL" id="SNY95484.1"/>
    </source>
</evidence>
<accession>A0A285ME71</accession>
<dbReference type="OrthoDB" id="725917at2"/>
<protein>
    <submittedName>
        <fullName evidence="2">Susd and RagB outer membrane lipoprotein</fullName>
    </submittedName>
</protein>
<gene>
    <name evidence="2" type="ORF">SAMN06265377_1153</name>
</gene>
<keyword evidence="1" id="KW-0732">Signal</keyword>
<dbReference type="AlphaFoldDB" id="A0A285ME71"/>
<proteinExistence type="predicted"/>
<organism evidence="2 3">
    <name type="scientific">Flagellimonas pacifica</name>
    <dbReference type="NCBI Taxonomy" id="1247520"/>
    <lineage>
        <taxon>Bacteria</taxon>
        <taxon>Pseudomonadati</taxon>
        <taxon>Bacteroidota</taxon>
        <taxon>Flavobacteriia</taxon>
        <taxon>Flavobacteriales</taxon>
        <taxon>Flavobacteriaceae</taxon>
        <taxon>Flagellimonas</taxon>
    </lineage>
</organism>
<evidence type="ECO:0000256" key="1">
    <source>
        <dbReference type="SAM" id="SignalP"/>
    </source>
</evidence>
<dbReference type="RefSeq" id="WP_097044865.1">
    <property type="nucleotide sequence ID" value="NZ_OBEH01000001.1"/>
</dbReference>
<dbReference type="Gene3D" id="1.25.40.390">
    <property type="match status" value="1"/>
</dbReference>